<reference evidence="1" key="1">
    <citation type="submission" date="2020-06" db="EMBL/GenBank/DDBJ databases">
        <title>Legume-microbial interactions unlock mineral nutrients during tropical forest succession.</title>
        <authorList>
            <person name="Epihov D.Z."/>
        </authorList>
    </citation>
    <scope>NUCLEOTIDE SEQUENCE [LARGE SCALE GENOMIC DNA]</scope>
    <source>
        <strain evidence="1">Pan2503</strain>
    </source>
</reference>
<dbReference type="EMBL" id="JACDQQ010002307">
    <property type="protein sequence ID" value="MBA0088036.1"/>
    <property type="molecule type" value="Genomic_DNA"/>
</dbReference>
<dbReference type="Proteomes" id="UP000567293">
    <property type="component" value="Unassembled WGS sequence"/>
</dbReference>
<name>A0A7V8SZI4_9BACT</name>
<proteinExistence type="predicted"/>
<accession>A0A7V8SZI4</accession>
<keyword evidence="2" id="KW-1185">Reference proteome</keyword>
<organism evidence="1 2">
    <name type="scientific">Candidatus Acidiferrum panamense</name>
    <dbReference type="NCBI Taxonomy" id="2741543"/>
    <lineage>
        <taxon>Bacteria</taxon>
        <taxon>Pseudomonadati</taxon>
        <taxon>Acidobacteriota</taxon>
        <taxon>Terriglobia</taxon>
        <taxon>Candidatus Acidiferrales</taxon>
        <taxon>Candidatus Acidiferrum</taxon>
    </lineage>
</organism>
<sequence length="102" mass="11510">MKLRSKFLLSLVLVIATMTGGTLLTVRQSMQAQVQQQVGEDARNSILTFQVMQQQRRLVLGRKAELLATLAYMRNGDPTVIREVSQNPWQSEECDLFALVDS</sequence>
<evidence type="ECO:0000313" key="1">
    <source>
        <dbReference type="EMBL" id="MBA0088036.1"/>
    </source>
</evidence>
<protein>
    <submittedName>
        <fullName evidence="1">Uncharacterized protein</fullName>
    </submittedName>
</protein>
<comment type="caution">
    <text evidence="1">The sequence shown here is derived from an EMBL/GenBank/DDBJ whole genome shotgun (WGS) entry which is preliminary data.</text>
</comment>
<evidence type="ECO:0000313" key="2">
    <source>
        <dbReference type="Proteomes" id="UP000567293"/>
    </source>
</evidence>
<gene>
    <name evidence="1" type="ORF">HRJ53_23885</name>
</gene>
<dbReference type="AlphaFoldDB" id="A0A7V8SZI4"/>
<feature type="non-terminal residue" evidence="1">
    <location>
        <position position="102"/>
    </location>
</feature>